<dbReference type="OrthoDB" id="9815192at2"/>
<sequence length="65" mass="7631">MKAAEIRDMRSDELQAKLEELQKQVFTLRSQAMTENVENVRAMKNVKRDIARVKTIIRENEIKGQ</sequence>
<dbReference type="PANTHER" id="PTHR10916:SF0">
    <property type="entry name" value="LARGE RIBOSOMAL SUBUNIT PROTEIN UL29C"/>
    <property type="match status" value="1"/>
</dbReference>
<dbReference type="Pfam" id="PF00831">
    <property type="entry name" value="Ribosomal_L29"/>
    <property type="match status" value="1"/>
</dbReference>
<evidence type="ECO:0000256" key="3">
    <source>
        <dbReference type="ARBA" id="ARBA00023274"/>
    </source>
</evidence>
<proteinExistence type="inferred from homology"/>
<dbReference type="Gene3D" id="1.10.287.310">
    <property type="match status" value="1"/>
</dbReference>
<dbReference type="EMBL" id="CP019791">
    <property type="protein sequence ID" value="AQT69845.1"/>
    <property type="molecule type" value="Genomic_DNA"/>
</dbReference>
<protein>
    <recommendedName>
        <fullName evidence="4 5">Large ribosomal subunit protein uL29</fullName>
    </recommendedName>
</protein>
<evidence type="ECO:0000256" key="4">
    <source>
        <dbReference type="ARBA" id="ARBA00035204"/>
    </source>
</evidence>
<keyword evidence="6" id="KW-0175">Coiled coil</keyword>
<reference evidence="8" key="1">
    <citation type="submission" date="2017-02" db="EMBL/GenBank/DDBJ databases">
        <title>Comparative genomics and description of representatives of a novel lineage of planctomycetes thriving in anoxic sediments.</title>
        <authorList>
            <person name="Spring S."/>
            <person name="Bunk B."/>
            <person name="Sproer C."/>
        </authorList>
    </citation>
    <scope>NUCLEOTIDE SEQUENCE [LARGE SCALE GENOMIC DNA]</scope>
    <source>
        <strain evidence="8">ST-NAGAB-D1</strain>
    </source>
</reference>
<dbReference type="PANTHER" id="PTHR10916">
    <property type="entry name" value="60S RIBOSOMAL PROTEIN L35/50S RIBOSOMAL PROTEIN L29"/>
    <property type="match status" value="1"/>
</dbReference>
<keyword evidence="3 5" id="KW-0687">Ribonucleoprotein</keyword>
<dbReference type="InterPro" id="IPR036049">
    <property type="entry name" value="Ribosomal_uL29_sf"/>
</dbReference>
<dbReference type="SUPFAM" id="SSF46561">
    <property type="entry name" value="Ribosomal protein L29 (L29p)"/>
    <property type="match status" value="1"/>
</dbReference>
<feature type="coiled-coil region" evidence="6">
    <location>
        <begin position="4"/>
        <end position="31"/>
    </location>
</feature>
<dbReference type="RefSeq" id="WP_146664091.1">
    <property type="nucleotide sequence ID" value="NZ_CP019791.1"/>
</dbReference>
<keyword evidence="2 5" id="KW-0689">Ribosomal protein</keyword>
<dbReference type="KEGG" id="alus:STSP2_03043"/>
<dbReference type="NCBIfam" id="TIGR00012">
    <property type="entry name" value="L29"/>
    <property type="match status" value="1"/>
</dbReference>
<accession>A0A1U9NPU1</accession>
<dbReference type="STRING" id="1936003.STSP2_03043"/>
<dbReference type="CDD" id="cd00427">
    <property type="entry name" value="Ribosomal_L29_HIP"/>
    <property type="match status" value="1"/>
</dbReference>
<gene>
    <name evidence="5 7" type="primary">rpmC</name>
    <name evidence="7" type="ORF">STSP2_03043</name>
</gene>
<evidence type="ECO:0000313" key="8">
    <source>
        <dbReference type="Proteomes" id="UP000189674"/>
    </source>
</evidence>
<dbReference type="InterPro" id="IPR050063">
    <property type="entry name" value="Ribosomal_protein_uL29"/>
</dbReference>
<dbReference type="GO" id="GO:0022625">
    <property type="term" value="C:cytosolic large ribosomal subunit"/>
    <property type="evidence" value="ECO:0007669"/>
    <property type="project" value="TreeGrafter"/>
</dbReference>
<dbReference type="Proteomes" id="UP000189674">
    <property type="component" value="Chromosome"/>
</dbReference>
<dbReference type="HAMAP" id="MF_00374">
    <property type="entry name" value="Ribosomal_uL29"/>
    <property type="match status" value="1"/>
</dbReference>
<evidence type="ECO:0000256" key="6">
    <source>
        <dbReference type="SAM" id="Coils"/>
    </source>
</evidence>
<evidence type="ECO:0000313" key="7">
    <source>
        <dbReference type="EMBL" id="AQT69845.1"/>
    </source>
</evidence>
<dbReference type="GO" id="GO:0003735">
    <property type="term" value="F:structural constituent of ribosome"/>
    <property type="evidence" value="ECO:0007669"/>
    <property type="project" value="InterPro"/>
</dbReference>
<organism evidence="7 8">
    <name type="scientific">Anaerohalosphaera lusitana</name>
    <dbReference type="NCBI Taxonomy" id="1936003"/>
    <lineage>
        <taxon>Bacteria</taxon>
        <taxon>Pseudomonadati</taxon>
        <taxon>Planctomycetota</taxon>
        <taxon>Phycisphaerae</taxon>
        <taxon>Sedimentisphaerales</taxon>
        <taxon>Anaerohalosphaeraceae</taxon>
        <taxon>Anaerohalosphaera</taxon>
    </lineage>
</organism>
<comment type="similarity">
    <text evidence="1 5">Belongs to the universal ribosomal protein uL29 family.</text>
</comment>
<dbReference type="InterPro" id="IPR001854">
    <property type="entry name" value="Ribosomal_uL29"/>
</dbReference>
<evidence type="ECO:0000256" key="1">
    <source>
        <dbReference type="ARBA" id="ARBA00009254"/>
    </source>
</evidence>
<dbReference type="AlphaFoldDB" id="A0A1U9NPU1"/>
<dbReference type="FunFam" id="1.10.287.310:FF:000001">
    <property type="entry name" value="50S ribosomal protein L29"/>
    <property type="match status" value="1"/>
</dbReference>
<keyword evidence="8" id="KW-1185">Reference proteome</keyword>
<dbReference type="GO" id="GO:0006412">
    <property type="term" value="P:translation"/>
    <property type="evidence" value="ECO:0007669"/>
    <property type="project" value="UniProtKB-UniRule"/>
</dbReference>
<evidence type="ECO:0000256" key="2">
    <source>
        <dbReference type="ARBA" id="ARBA00022980"/>
    </source>
</evidence>
<evidence type="ECO:0000256" key="5">
    <source>
        <dbReference type="HAMAP-Rule" id="MF_00374"/>
    </source>
</evidence>
<name>A0A1U9NPU1_9BACT</name>